<accession>A0ABN8MJL6</accession>
<dbReference type="InterPro" id="IPR014720">
    <property type="entry name" value="dsRBD_dom"/>
</dbReference>
<dbReference type="PROSITE" id="PS01136">
    <property type="entry name" value="UPF0034"/>
    <property type="match status" value="1"/>
</dbReference>
<evidence type="ECO:0000259" key="7">
    <source>
        <dbReference type="PROSITE" id="PS50137"/>
    </source>
</evidence>
<proteinExistence type="predicted"/>
<dbReference type="EMBL" id="CALNXI010000599">
    <property type="protein sequence ID" value="CAH3029914.1"/>
    <property type="molecule type" value="Genomic_DNA"/>
</dbReference>
<dbReference type="InterPro" id="IPR018517">
    <property type="entry name" value="tRNA_hU_synthase_CS"/>
</dbReference>
<dbReference type="InterPro" id="IPR044463">
    <property type="entry name" value="DUS2_DSRM"/>
</dbReference>
<keyword evidence="4" id="KW-0819">tRNA processing</keyword>
<evidence type="ECO:0000256" key="3">
    <source>
        <dbReference type="ARBA" id="ARBA00022643"/>
    </source>
</evidence>
<keyword evidence="2" id="KW-0285">Flavoprotein</keyword>
<dbReference type="PANTHER" id="PTHR45936">
    <property type="entry name" value="TRNA-DIHYDROURIDINE(20) SYNTHASE [NAD(P)+]-LIKE"/>
    <property type="match status" value="1"/>
</dbReference>
<dbReference type="PANTHER" id="PTHR45936:SF1">
    <property type="entry name" value="TRNA-DIHYDROURIDINE(20) SYNTHASE [NAD(P)+]-LIKE"/>
    <property type="match status" value="1"/>
</dbReference>
<dbReference type="Gene3D" id="3.20.20.70">
    <property type="entry name" value="Aldolase class I"/>
    <property type="match status" value="1"/>
</dbReference>
<evidence type="ECO:0000313" key="9">
    <source>
        <dbReference type="Proteomes" id="UP001159427"/>
    </source>
</evidence>
<dbReference type="SUPFAM" id="SSF54768">
    <property type="entry name" value="dsRNA-binding domain-like"/>
    <property type="match status" value="1"/>
</dbReference>
<name>A0ABN8MJL6_9CNID</name>
<dbReference type="Gene3D" id="3.30.160.20">
    <property type="match status" value="1"/>
</dbReference>
<organism evidence="8 9">
    <name type="scientific">Porites evermanni</name>
    <dbReference type="NCBI Taxonomy" id="104178"/>
    <lineage>
        <taxon>Eukaryota</taxon>
        <taxon>Metazoa</taxon>
        <taxon>Cnidaria</taxon>
        <taxon>Anthozoa</taxon>
        <taxon>Hexacorallia</taxon>
        <taxon>Scleractinia</taxon>
        <taxon>Fungiina</taxon>
        <taxon>Poritidae</taxon>
        <taxon>Porites</taxon>
    </lineage>
</organism>
<comment type="cofactor">
    <cofactor evidence="1">
        <name>FMN</name>
        <dbReference type="ChEBI" id="CHEBI:58210"/>
    </cofactor>
</comment>
<evidence type="ECO:0000256" key="2">
    <source>
        <dbReference type="ARBA" id="ARBA00022630"/>
    </source>
</evidence>
<evidence type="ECO:0000256" key="6">
    <source>
        <dbReference type="PROSITE-ProRule" id="PRU00266"/>
    </source>
</evidence>
<dbReference type="SUPFAM" id="SSF51395">
    <property type="entry name" value="FMN-linked oxidoreductases"/>
    <property type="match status" value="1"/>
</dbReference>
<reference evidence="8 9" key="1">
    <citation type="submission" date="2022-05" db="EMBL/GenBank/DDBJ databases">
        <authorList>
            <consortium name="Genoscope - CEA"/>
            <person name="William W."/>
        </authorList>
    </citation>
    <scope>NUCLEOTIDE SEQUENCE [LARGE SCALE GENOMIC DNA]</scope>
</reference>
<dbReference type="InterPro" id="IPR035587">
    <property type="entry name" value="DUS-like_FMN-bd"/>
</dbReference>
<gene>
    <name evidence="8" type="ORF">PEVE_00036928</name>
</gene>
<evidence type="ECO:0000256" key="5">
    <source>
        <dbReference type="ARBA" id="ARBA00023002"/>
    </source>
</evidence>
<feature type="domain" description="DRBM" evidence="7">
    <location>
        <begin position="363"/>
        <end position="430"/>
    </location>
</feature>
<dbReference type="CDD" id="cd19871">
    <property type="entry name" value="DSRM_DUS2L"/>
    <property type="match status" value="1"/>
</dbReference>
<keyword evidence="6" id="KW-0694">RNA-binding</keyword>
<comment type="caution">
    <text evidence="8">The sequence shown here is derived from an EMBL/GenBank/DDBJ whole genome shotgun (WGS) entry which is preliminary data.</text>
</comment>
<keyword evidence="9" id="KW-1185">Reference proteome</keyword>
<sequence>MSLTYQGKRILAPMVRVGTLPMRLLALKYGADIVYSEEIIDFKILKTTRFDNKILGTVDFVLPDGTVVFRTCETEKQKVVFQMGTADPERALKAARMLENDVAGIDVNMGCPKDYSVKGGMGAALLTQPDNAYKILVALVQGINKPVTCKIRILPTVEETITFAKLMESTGIVALGVHGREKHERSREPVHIDVIRKVAEAVSIPVIANGVSSLVKTFEDIEKYRLETGCSSVMLARAAQWNPSIFRKEGRLPASEVIAEYIKLAVDFDNTVGNTKYCLQRLLHEDTTSKEAKDLQHTTNMREICEIWNLVSYYEDAIQRRKSLDESFEDENETKKRKLPENTSDITEMKVKYLRKNYPHSVTPKVLLLEWTRRNNLKQPTYEITERKEDRWYKSIVVVDNKKYSSTEWVCSKKSAHQAAAIVCLQSLGIPDGRAGADVT</sequence>
<dbReference type="InterPro" id="IPR052582">
    <property type="entry name" value="tRNA-DUS-like"/>
</dbReference>
<dbReference type="SMART" id="SM00358">
    <property type="entry name" value="DSRM"/>
    <property type="match status" value="1"/>
</dbReference>
<dbReference type="Proteomes" id="UP001159427">
    <property type="component" value="Unassembled WGS sequence"/>
</dbReference>
<dbReference type="PROSITE" id="PS50137">
    <property type="entry name" value="DS_RBD"/>
    <property type="match status" value="1"/>
</dbReference>
<evidence type="ECO:0000313" key="8">
    <source>
        <dbReference type="EMBL" id="CAH3029914.1"/>
    </source>
</evidence>
<keyword evidence="3" id="KW-0288">FMN</keyword>
<dbReference type="InterPro" id="IPR013785">
    <property type="entry name" value="Aldolase_TIM"/>
</dbReference>
<evidence type="ECO:0000256" key="1">
    <source>
        <dbReference type="ARBA" id="ARBA00001917"/>
    </source>
</evidence>
<dbReference type="Pfam" id="PF00035">
    <property type="entry name" value="dsrm"/>
    <property type="match status" value="1"/>
</dbReference>
<evidence type="ECO:0000256" key="4">
    <source>
        <dbReference type="ARBA" id="ARBA00022694"/>
    </source>
</evidence>
<dbReference type="CDD" id="cd02801">
    <property type="entry name" value="DUS_like_FMN"/>
    <property type="match status" value="1"/>
</dbReference>
<dbReference type="Pfam" id="PF01207">
    <property type="entry name" value="Dus"/>
    <property type="match status" value="1"/>
</dbReference>
<protein>
    <recommendedName>
        <fullName evidence="7">DRBM domain-containing protein</fullName>
    </recommendedName>
</protein>
<keyword evidence="5" id="KW-0560">Oxidoreductase</keyword>